<evidence type="ECO:0000256" key="1">
    <source>
        <dbReference type="SAM" id="MobiDB-lite"/>
    </source>
</evidence>
<feature type="region of interest" description="Disordered" evidence="1">
    <location>
        <begin position="69"/>
        <end position="116"/>
    </location>
</feature>
<keyword evidence="3" id="KW-1185">Reference proteome</keyword>
<dbReference type="RefSeq" id="XP_040657902.1">
    <property type="nucleotide sequence ID" value="XM_040802869.1"/>
</dbReference>
<sequence>MPYMGGGRDASDSLHQLGRKRRREDDDGGIYRLYSPEKQGNLYLLTPSHPELPPRKLFPLSKLARILSDDDDDDDDDDAFFHDEPVPHTHRPRQPPPQHRPLQGQNQGRPTPGGEMPVLLAPCHICHRRPTKKSDVDSFAVCQGCSLQTCFVCIRECQSVPLLSDRDLFVPPFSTTMTDADVPPNQQRPPPPRRLVDSTLDEPCRKKTSDGGMGWDAHGHRSVVCSRCCVEKGLLGEVVCLGCLSGAATST</sequence>
<comment type="caution">
    <text evidence="2">The sequence shown here is derived from an EMBL/GenBank/DDBJ whole genome shotgun (WGS) entry which is preliminary data.</text>
</comment>
<accession>A0A151GN83</accession>
<feature type="region of interest" description="Disordered" evidence="1">
    <location>
        <begin position="175"/>
        <end position="201"/>
    </location>
</feature>
<dbReference type="InParanoid" id="A0A151GN83"/>
<dbReference type="Proteomes" id="UP000076580">
    <property type="component" value="Chromosome 02"/>
</dbReference>
<proteinExistence type="predicted"/>
<reference evidence="2 3" key="1">
    <citation type="journal article" date="2016" name="Sci. Rep.">
        <title>Insights into Adaptations to a Near-Obligate Nematode Endoparasitic Lifestyle from the Finished Genome of Drechmeria coniospora.</title>
        <authorList>
            <person name="Zhang L."/>
            <person name="Zhou Z."/>
            <person name="Guo Q."/>
            <person name="Fokkens L."/>
            <person name="Miskei M."/>
            <person name="Pocsi I."/>
            <person name="Zhang W."/>
            <person name="Chen M."/>
            <person name="Wang L."/>
            <person name="Sun Y."/>
            <person name="Donzelli B.G."/>
            <person name="Gibson D.M."/>
            <person name="Nelson D.R."/>
            <person name="Luo J.G."/>
            <person name="Rep M."/>
            <person name="Liu H."/>
            <person name="Yang S."/>
            <person name="Wang J."/>
            <person name="Krasnoff S.B."/>
            <person name="Xu Y."/>
            <person name="Molnar I."/>
            <person name="Lin M."/>
        </authorList>
    </citation>
    <scope>NUCLEOTIDE SEQUENCE [LARGE SCALE GENOMIC DNA]</scope>
    <source>
        <strain evidence="2 3">ARSEF 6962</strain>
    </source>
</reference>
<evidence type="ECO:0000313" key="3">
    <source>
        <dbReference type="Proteomes" id="UP000076580"/>
    </source>
</evidence>
<dbReference type="EMBL" id="LAYC01000002">
    <property type="protein sequence ID" value="KYK58550.1"/>
    <property type="molecule type" value="Genomic_DNA"/>
</dbReference>
<name>A0A151GN83_DRECN</name>
<dbReference type="AlphaFoldDB" id="A0A151GN83"/>
<organism evidence="2 3">
    <name type="scientific">Drechmeria coniospora</name>
    <name type="common">Nematophagous fungus</name>
    <name type="synonym">Meria coniospora</name>
    <dbReference type="NCBI Taxonomy" id="98403"/>
    <lineage>
        <taxon>Eukaryota</taxon>
        <taxon>Fungi</taxon>
        <taxon>Dikarya</taxon>
        <taxon>Ascomycota</taxon>
        <taxon>Pezizomycotina</taxon>
        <taxon>Sordariomycetes</taxon>
        <taxon>Hypocreomycetidae</taxon>
        <taxon>Hypocreales</taxon>
        <taxon>Ophiocordycipitaceae</taxon>
        <taxon>Drechmeria</taxon>
    </lineage>
</organism>
<evidence type="ECO:0000313" key="2">
    <source>
        <dbReference type="EMBL" id="KYK58550.1"/>
    </source>
</evidence>
<feature type="compositionally biased region" description="Acidic residues" evidence="1">
    <location>
        <begin position="69"/>
        <end position="78"/>
    </location>
</feature>
<feature type="region of interest" description="Disordered" evidence="1">
    <location>
        <begin position="1"/>
        <end position="56"/>
    </location>
</feature>
<dbReference type="GeneID" id="63718210"/>
<protein>
    <submittedName>
        <fullName evidence="2">Uncharacterized protein</fullName>
    </submittedName>
</protein>
<gene>
    <name evidence="2" type="ORF">DCS_05567</name>
</gene>